<dbReference type="AlphaFoldDB" id="A0A8H7UX85"/>
<sequence length="156" mass="17227">MYKYLWFKPQENNLYLSSTSTSTNMSAKIILVALSAAQLFSTAMAGVALGGTPNAPWGECQTFDHKYSIEAQDCINGLAVKVEVNEGDNNVSTYTNSNCKCTFSKEDRTGHVTVSSAFYHSINDLRSAADRGCSDYTYIDQTDASRNMATWYCYGK</sequence>
<dbReference type="EMBL" id="JAEPRD010000066">
    <property type="protein sequence ID" value="KAG2201996.1"/>
    <property type="molecule type" value="Genomic_DNA"/>
</dbReference>
<comment type="caution">
    <text evidence="1">The sequence shown here is derived from an EMBL/GenBank/DDBJ whole genome shotgun (WGS) entry which is preliminary data.</text>
</comment>
<evidence type="ECO:0000313" key="2">
    <source>
        <dbReference type="Proteomes" id="UP000603453"/>
    </source>
</evidence>
<name>A0A8H7UX85_9FUNG</name>
<dbReference type="Proteomes" id="UP000603453">
    <property type="component" value="Unassembled WGS sequence"/>
</dbReference>
<gene>
    <name evidence="1" type="ORF">INT47_000535</name>
</gene>
<accession>A0A8H7UX85</accession>
<keyword evidence="2" id="KW-1185">Reference proteome</keyword>
<reference evidence="1" key="1">
    <citation type="submission" date="2020-12" db="EMBL/GenBank/DDBJ databases">
        <title>Metabolic potential, ecology and presence of endohyphal bacteria is reflected in genomic diversity of Mucoromycotina.</title>
        <authorList>
            <person name="Muszewska A."/>
            <person name="Okrasinska A."/>
            <person name="Steczkiewicz K."/>
            <person name="Drgas O."/>
            <person name="Orlowska M."/>
            <person name="Perlinska-Lenart U."/>
            <person name="Aleksandrzak-Piekarczyk T."/>
            <person name="Szatraj K."/>
            <person name="Zielenkiewicz U."/>
            <person name="Pilsyk S."/>
            <person name="Malc E."/>
            <person name="Mieczkowski P."/>
            <person name="Kruszewska J.S."/>
            <person name="Biernat P."/>
            <person name="Pawlowska J."/>
        </authorList>
    </citation>
    <scope>NUCLEOTIDE SEQUENCE</scope>
    <source>
        <strain evidence="1">WA0000017839</strain>
    </source>
</reference>
<protein>
    <submittedName>
        <fullName evidence="1">Uncharacterized protein</fullName>
    </submittedName>
</protein>
<organism evidence="1 2">
    <name type="scientific">Mucor saturninus</name>
    <dbReference type="NCBI Taxonomy" id="64648"/>
    <lineage>
        <taxon>Eukaryota</taxon>
        <taxon>Fungi</taxon>
        <taxon>Fungi incertae sedis</taxon>
        <taxon>Mucoromycota</taxon>
        <taxon>Mucoromycotina</taxon>
        <taxon>Mucoromycetes</taxon>
        <taxon>Mucorales</taxon>
        <taxon>Mucorineae</taxon>
        <taxon>Mucoraceae</taxon>
        <taxon>Mucor</taxon>
    </lineage>
</organism>
<proteinExistence type="predicted"/>
<evidence type="ECO:0000313" key="1">
    <source>
        <dbReference type="EMBL" id="KAG2201996.1"/>
    </source>
</evidence>